<dbReference type="PANTHER" id="PTHR43829">
    <property type="entry name" value="AQUAPORIN OR AQUAGLYCEROPORIN RELATED"/>
    <property type="match status" value="1"/>
</dbReference>
<feature type="region of interest" description="Disordered" evidence="10">
    <location>
        <begin position="79"/>
        <end position="101"/>
    </location>
</feature>
<feature type="compositionally biased region" description="Polar residues" evidence="10">
    <location>
        <begin position="1"/>
        <end position="19"/>
    </location>
</feature>
<evidence type="ECO:0000256" key="4">
    <source>
        <dbReference type="ARBA" id="ARBA00022692"/>
    </source>
</evidence>
<feature type="compositionally biased region" description="Low complexity" evidence="10">
    <location>
        <begin position="30"/>
        <end position="48"/>
    </location>
</feature>
<evidence type="ECO:0000256" key="3">
    <source>
        <dbReference type="ARBA" id="ARBA00022448"/>
    </source>
</evidence>
<feature type="transmembrane region" description="Helical" evidence="11">
    <location>
        <begin position="203"/>
        <end position="225"/>
    </location>
</feature>
<reference evidence="12 13" key="1">
    <citation type="submission" date="2014-09" db="EMBL/GenBank/DDBJ databases">
        <authorList>
            <person name="Magalhaes I.L.F."/>
            <person name="Oliveira U."/>
            <person name="Santos F.R."/>
            <person name="Vidigal T.H.D.A."/>
            <person name="Brescovit A.D."/>
            <person name="Santos A.J."/>
        </authorList>
    </citation>
    <scope>NUCLEOTIDE SEQUENCE [LARGE SCALE GENOMIC DNA]</scope>
</reference>
<organism evidence="12 13">
    <name type="scientific">Ceraceosorus bombacis</name>
    <dbReference type="NCBI Taxonomy" id="401625"/>
    <lineage>
        <taxon>Eukaryota</taxon>
        <taxon>Fungi</taxon>
        <taxon>Dikarya</taxon>
        <taxon>Basidiomycota</taxon>
        <taxon>Ustilaginomycotina</taxon>
        <taxon>Exobasidiomycetes</taxon>
        <taxon>Ceraceosorales</taxon>
        <taxon>Ceraceosoraceae</taxon>
        <taxon>Ceraceosorus</taxon>
    </lineage>
</organism>
<feature type="transmembrane region" description="Helical" evidence="11">
    <location>
        <begin position="344"/>
        <end position="368"/>
    </location>
</feature>
<comment type="catalytic activity">
    <reaction evidence="8">
        <text>H2O(in) = H2O(out)</text>
        <dbReference type="Rhea" id="RHEA:29667"/>
        <dbReference type="ChEBI" id="CHEBI:15377"/>
    </reaction>
</comment>
<dbReference type="SUPFAM" id="SSF81338">
    <property type="entry name" value="Aquaporin-like"/>
    <property type="match status" value="1"/>
</dbReference>
<keyword evidence="7 11" id="KW-0472">Membrane</keyword>
<evidence type="ECO:0000256" key="10">
    <source>
        <dbReference type="SAM" id="MobiDB-lite"/>
    </source>
</evidence>
<accession>A0A0N7LBJ1</accession>
<evidence type="ECO:0000256" key="5">
    <source>
        <dbReference type="ARBA" id="ARBA00022737"/>
    </source>
</evidence>
<comment type="similarity">
    <text evidence="2 9">Belongs to the MIP/aquaporin (TC 1.A.8) family.</text>
</comment>
<feature type="transmembrane region" description="Helical" evidence="11">
    <location>
        <begin position="256"/>
        <end position="280"/>
    </location>
</feature>
<keyword evidence="3 9" id="KW-0813">Transport</keyword>
<feature type="compositionally biased region" description="Basic and acidic residues" evidence="10">
    <location>
        <begin position="91"/>
        <end position="101"/>
    </location>
</feature>
<evidence type="ECO:0000256" key="11">
    <source>
        <dbReference type="SAM" id="Phobius"/>
    </source>
</evidence>
<dbReference type="EMBL" id="CCYA01000389">
    <property type="protein sequence ID" value="CEH19530.1"/>
    <property type="molecule type" value="Genomic_DNA"/>
</dbReference>
<dbReference type="AlphaFoldDB" id="A0A0N7LBJ1"/>
<name>A0A0N7LBJ1_9BASI</name>
<evidence type="ECO:0000256" key="6">
    <source>
        <dbReference type="ARBA" id="ARBA00022989"/>
    </source>
</evidence>
<dbReference type="GO" id="GO:0015254">
    <property type="term" value="F:glycerol channel activity"/>
    <property type="evidence" value="ECO:0007669"/>
    <property type="project" value="TreeGrafter"/>
</dbReference>
<evidence type="ECO:0000256" key="8">
    <source>
        <dbReference type="ARBA" id="ARBA00034651"/>
    </source>
</evidence>
<evidence type="ECO:0000256" key="2">
    <source>
        <dbReference type="ARBA" id="ARBA00006175"/>
    </source>
</evidence>
<dbReference type="InterPro" id="IPR023271">
    <property type="entry name" value="Aquaporin-like"/>
</dbReference>
<keyword evidence="4 9" id="KW-0812">Transmembrane</keyword>
<dbReference type="STRING" id="401625.A0A0N7LBJ1"/>
<dbReference type="PANTHER" id="PTHR43829:SF9">
    <property type="entry name" value="AQUAPORIN-9"/>
    <property type="match status" value="1"/>
</dbReference>
<sequence>MSQVRQTMSREPLLPQSQPAAAAGAGGAGARATSSDMSRRQSSSSSSRRSFRDARRSEIRNSLNRSGFSNVNGALADTEPMLPAAPVPAHLDTDTHDPRWAERNGKANKIQQFRYVWREELGEFLGAAMIILFGCGVECQVQLHMGLGSGPDAAKSLISRFAWATGVAVGIWTSGGVSGAHLNPTVTIALAVFRGFPARRVPWFIASQILGCAAAALLIYANYYYSISLYEGGQHIRSVTGPHSTAGLFFTFPYDILPWTSAAYSEFLASAVLVAVVFALSDQANLPPPTGLMPLAMWIVLVGIGAALGINTGYAMNLARDSGPRLACWLVGYGNEVWTNNHFYFAWGPGLSAILGGLAGGAIYDLLIYTGQDSPLNRPVGGHDNPLYEQVVIDEE</sequence>
<feature type="transmembrane region" description="Helical" evidence="11">
    <location>
        <begin position="292"/>
        <end position="316"/>
    </location>
</feature>
<dbReference type="InterPro" id="IPR022357">
    <property type="entry name" value="MIP_CS"/>
</dbReference>
<evidence type="ECO:0000313" key="13">
    <source>
        <dbReference type="Proteomes" id="UP000054845"/>
    </source>
</evidence>
<dbReference type="NCBIfam" id="TIGR00861">
    <property type="entry name" value="MIP"/>
    <property type="match status" value="1"/>
</dbReference>
<evidence type="ECO:0000256" key="1">
    <source>
        <dbReference type="ARBA" id="ARBA00004141"/>
    </source>
</evidence>
<keyword evidence="5" id="KW-0677">Repeat</keyword>
<dbReference type="Proteomes" id="UP000054845">
    <property type="component" value="Unassembled WGS sequence"/>
</dbReference>
<protein>
    <submittedName>
        <fullName evidence="12">Aquaporin (Major intrinsic protein family)</fullName>
    </submittedName>
</protein>
<proteinExistence type="inferred from homology"/>
<dbReference type="InterPro" id="IPR050363">
    <property type="entry name" value="MIP/Aquaporin"/>
</dbReference>
<dbReference type="GO" id="GO:0005886">
    <property type="term" value="C:plasma membrane"/>
    <property type="evidence" value="ECO:0007669"/>
    <property type="project" value="TreeGrafter"/>
</dbReference>
<evidence type="ECO:0000313" key="12">
    <source>
        <dbReference type="EMBL" id="CEH19530.1"/>
    </source>
</evidence>
<keyword evidence="13" id="KW-1185">Reference proteome</keyword>
<dbReference type="OrthoDB" id="3222at2759"/>
<dbReference type="CDD" id="cd00333">
    <property type="entry name" value="MIP"/>
    <property type="match status" value="1"/>
</dbReference>
<dbReference type="PROSITE" id="PS00221">
    <property type="entry name" value="MIP"/>
    <property type="match status" value="1"/>
</dbReference>
<dbReference type="GO" id="GO:0015250">
    <property type="term" value="F:water channel activity"/>
    <property type="evidence" value="ECO:0007669"/>
    <property type="project" value="TreeGrafter"/>
</dbReference>
<dbReference type="Pfam" id="PF00230">
    <property type="entry name" value="MIP"/>
    <property type="match status" value="1"/>
</dbReference>
<keyword evidence="6 11" id="KW-1133">Transmembrane helix</keyword>
<dbReference type="InterPro" id="IPR000425">
    <property type="entry name" value="MIP"/>
</dbReference>
<comment type="subcellular location">
    <subcellularLocation>
        <location evidence="1">Membrane</location>
        <topology evidence="1">Multi-pass membrane protein</topology>
    </subcellularLocation>
</comment>
<dbReference type="Gene3D" id="1.20.1080.10">
    <property type="entry name" value="Glycerol uptake facilitator protein"/>
    <property type="match status" value="1"/>
</dbReference>
<evidence type="ECO:0000256" key="7">
    <source>
        <dbReference type="ARBA" id="ARBA00023136"/>
    </source>
</evidence>
<feature type="region of interest" description="Disordered" evidence="10">
    <location>
        <begin position="1"/>
        <end position="58"/>
    </location>
</feature>
<dbReference type="PRINTS" id="PR00783">
    <property type="entry name" value="MINTRINSICP"/>
</dbReference>
<evidence type="ECO:0000256" key="9">
    <source>
        <dbReference type="RuleBase" id="RU000477"/>
    </source>
</evidence>